<dbReference type="EMBL" id="JAEILT010000016">
    <property type="protein sequence ID" value="MBJ2137168.1"/>
    <property type="molecule type" value="Genomic_DNA"/>
</dbReference>
<comment type="caution">
    <text evidence="7">The sequence shown here is derived from an EMBL/GenBank/DDBJ whole genome shotgun (WGS) entry which is preliminary data.</text>
</comment>
<comment type="cofactor">
    <cofactor evidence="1">
        <name>(6R)-5,10-methylene-5,6,7,8-tetrahydrofolate</name>
        <dbReference type="ChEBI" id="CHEBI:15636"/>
    </cofactor>
</comment>
<evidence type="ECO:0000313" key="7">
    <source>
        <dbReference type="EMBL" id="MBJ2137168.1"/>
    </source>
</evidence>
<dbReference type="PROSITE" id="PS51645">
    <property type="entry name" value="PHR_CRY_ALPHA_BETA"/>
    <property type="match status" value="1"/>
</dbReference>
<keyword evidence="4 5" id="KW-0274">FAD</keyword>
<evidence type="ECO:0000256" key="2">
    <source>
        <dbReference type="ARBA" id="ARBA00001974"/>
    </source>
</evidence>
<keyword evidence="3 5" id="KW-0285">Flavoprotein</keyword>
<dbReference type="SUPFAM" id="SSF48173">
    <property type="entry name" value="Cryptochrome/photolyase FAD-binding domain"/>
    <property type="match status" value="1"/>
</dbReference>
<comment type="similarity">
    <text evidence="5">Belongs to the DNA photolyase family.</text>
</comment>
<name>A0ABS0WFE7_9ALTE</name>
<accession>A0ABS0WFE7</accession>
<organism evidence="7 8">
    <name type="scientific">Paraglaciecola chathamensis</name>
    <dbReference type="NCBI Taxonomy" id="368405"/>
    <lineage>
        <taxon>Bacteria</taxon>
        <taxon>Pseudomonadati</taxon>
        <taxon>Pseudomonadota</taxon>
        <taxon>Gammaproteobacteria</taxon>
        <taxon>Alteromonadales</taxon>
        <taxon>Alteromonadaceae</taxon>
        <taxon>Paraglaciecola</taxon>
    </lineage>
</organism>
<evidence type="ECO:0000256" key="1">
    <source>
        <dbReference type="ARBA" id="ARBA00001932"/>
    </source>
</evidence>
<comment type="cofactor">
    <cofactor evidence="2">
        <name>FAD</name>
        <dbReference type="ChEBI" id="CHEBI:57692"/>
    </cofactor>
</comment>
<dbReference type="InterPro" id="IPR006050">
    <property type="entry name" value="DNA_photolyase_N"/>
</dbReference>
<dbReference type="SUPFAM" id="SSF52425">
    <property type="entry name" value="Cryptochrome/photolyase, N-terminal domain"/>
    <property type="match status" value="1"/>
</dbReference>
<evidence type="ECO:0000256" key="3">
    <source>
        <dbReference type="ARBA" id="ARBA00022630"/>
    </source>
</evidence>
<feature type="domain" description="Photolyase/cryptochrome alpha/beta" evidence="6">
    <location>
        <begin position="1"/>
        <end position="134"/>
    </location>
</feature>
<dbReference type="Pfam" id="PF03441">
    <property type="entry name" value="FAD_binding_7"/>
    <property type="match status" value="1"/>
</dbReference>
<dbReference type="RefSeq" id="WP_198824840.1">
    <property type="nucleotide sequence ID" value="NZ_JAEILT010000016.1"/>
</dbReference>
<evidence type="ECO:0000256" key="4">
    <source>
        <dbReference type="ARBA" id="ARBA00022827"/>
    </source>
</evidence>
<dbReference type="PRINTS" id="PR00147">
    <property type="entry name" value="DNAPHOTLYASE"/>
</dbReference>
<dbReference type="Gene3D" id="3.40.50.620">
    <property type="entry name" value="HUPs"/>
    <property type="match status" value="1"/>
</dbReference>
<evidence type="ECO:0000313" key="8">
    <source>
        <dbReference type="Proteomes" id="UP000649232"/>
    </source>
</evidence>
<dbReference type="PANTHER" id="PTHR11455:SF9">
    <property type="entry name" value="CRYPTOCHROME CIRCADIAN CLOCK 5 ISOFORM X1"/>
    <property type="match status" value="1"/>
</dbReference>
<keyword evidence="5" id="KW-0157">Chromophore</keyword>
<protein>
    <submittedName>
        <fullName evidence="7">Deoxyribodipyrimidine photo-lyase</fullName>
    </submittedName>
</protein>
<dbReference type="Gene3D" id="1.25.40.80">
    <property type="match status" value="1"/>
</dbReference>
<dbReference type="InterPro" id="IPR014729">
    <property type="entry name" value="Rossmann-like_a/b/a_fold"/>
</dbReference>
<proteinExistence type="inferred from homology"/>
<sequence>MSALVWLRTDLRSSWNSAIDYAVASHESVSAVYFVTQKQWSKYNMANSKIALIYQRLVSLQEELKERNINLQVMDGGIYETLPEKLTELCVKNHVTHVYCNAEYEWDERQRDASVKNSLNKMDVAFATFHDTCLVKPTEVMNLKNEPYKVFTPYFKRWLEMTFRQLPGVPEKCSANDTGLKHSEDDNQYKESLISKTNRQDTDDSDAPSWPATASEITKKMNGFIVEFAPDYPKNRDIPSIEGTSKISPYLSIGALSPRQCLFHVLQEYGEDALSPEHGAYTWVKEIAWRDFYRYVMFHFPHVSRGLPFQKHYQYFKWENNQQHFDAWKAGETGYPIVDAAMIALKQTGWMHNRLRMIVASFYCKHLLLPWKWAEDYFMSQLIDGDYASNNGGWQWSASVGTDAAPYFRIFNPTTQSECFDPQGEFIKTWLPQLAHLSPKQVHEPSKHCDVQRLGYALPIVEHKASVARTKAQFKGFLAALK</sequence>
<dbReference type="InterPro" id="IPR036155">
    <property type="entry name" value="Crypto/Photolyase_N_sf"/>
</dbReference>
<dbReference type="Gene3D" id="1.10.579.10">
    <property type="entry name" value="DNA Cyclobutane Dipyrimidine Photolyase, subunit A, domain 3"/>
    <property type="match status" value="1"/>
</dbReference>
<dbReference type="InterPro" id="IPR036134">
    <property type="entry name" value="Crypto/Photolyase_FAD-like_sf"/>
</dbReference>
<dbReference type="InterPro" id="IPR002081">
    <property type="entry name" value="Cryptochrome/DNA_photolyase_1"/>
</dbReference>
<dbReference type="PANTHER" id="PTHR11455">
    <property type="entry name" value="CRYPTOCHROME"/>
    <property type="match status" value="1"/>
</dbReference>
<gene>
    <name evidence="7" type="ORF">JEU11_11970</name>
</gene>
<evidence type="ECO:0000256" key="5">
    <source>
        <dbReference type="RuleBase" id="RU004182"/>
    </source>
</evidence>
<dbReference type="Proteomes" id="UP000649232">
    <property type="component" value="Unassembled WGS sequence"/>
</dbReference>
<evidence type="ECO:0000259" key="6">
    <source>
        <dbReference type="PROSITE" id="PS51645"/>
    </source>
</evidence>
<reference evidence="7 8" key="1">
    <citation type="submission" date="2020-12" db="EMBL/GenBank/DDBJ databases">
        <title>Draft genome sequences of nine environmental bacterial isolates colonizing plastic.</title>
        <authorList>
            <person name="Borre I."/>
            <person name="Sonnenschein E.C."/>
        </authorList>
    </citation>
    <scope>NUCLEOTIDE SEQUENCE [LARGE SCALE GENOMIC DNA]</scope>
    <source>
        <strain evidence="7 8">IB30</strain>
    </source>
</reference>
<dbReference type="Pfam" id="PF00875">
    <property type="entry name" value="DNA_photolyase"/>
    <property type="match status" value="1"/>
</dbReference>
<dbReference type="InterPro" id="IPR005101">
    <property type="entry name" value="Cryptochr/Photolyase_FAD-bd"/>
</dbReference>